<dbReference type="PANTHER" id="PTHR43130">
    <property type="entry name" value="ARAC-FAMILY TRANSCRIPTIONAL REGULATOR"/>
    <property type="match status" value="1"/>
</dbReference>
<dbReference type="SUPFAM" id="SSF46689">
    <property type="entry name" value="Homeodomain-like"/>
    <property type="match status" value="2"/>
</dbReference>
<dbReference type="InterPro" id="IPR002818">
    <property type="entry name" value="DJ-1/PfpI"/>
</dbReference>
<dbReference type="SUPFAM" id="SSF52317">
    <property type="entry name" value="Class I glutamine amidotransferase-like"/>
    <property type="match status" value="1"/>
</dbReference>
<proteinExistence type="predicted"/>
<dbReference type="InterPro" id="IPR009057">
    <property type="entry name" value="Homeodomain-like_sf"/>
</dbReference>
<dbReference type="InterPro" id="IPR052158">
    <property type="entry name" value="INH-QAR"/>
</dbReference>
<accession>A0ABX0ZZ08</accession>
<name>A0ABX0ZZ08_9ACTN</name>
<comment type="caution">
    <text evidence="4">The sequence shown here is derived from an EMBL/GenBank/DDBJ whole genome shotgun (WGS) entry which is preliminary data.</text>
</comment>
<organism evidence="4 5">
    <name type="scientific">Actinacidiphila epipremni</name>
    <dbReference type="NCBI Taxonomy" id="2053013"/>
    <lineage>
        <taxon>Bacteria</taxon>
        <taxon>Bacillati</taxon>
        <taxon>Actinomycetota</taxon>
        <taxon>Actinomycetes</taxon>
        <taxon>Kitasatosporales</taxon>
        <taxon>Streptomycetaceae</taxon>
        <taxon>Actinacidiphila</taxon>
    </lineage>
</organism>
<dbReference type="Proteomes" id="UP000734511">
    <property type="component" value="Unassembled WGS sequence"/>
</dbReference>
<sequence length="348" mass="37971">MAMMCKNRAMDPAMERSTEVFRHPGRHRVAVFALDGVIPFELGIPLRILGGALGVEDGKPLYEVVTCSLAPGPVRTDADFPVVVEHGVAALAQADTVVVPASHELGPVFHEGVLSPRLAGAFAAIRPGTRVLSICTGSYLLAAAGLLDGRPATTHWMHTDHFQRLFPRVRVDPDVLYVDDGDVLTSAGVAAGVDLCLHVVRRDFGTAVANAVARRTVVPPHREGGQAQYIRRPLPEPQLAGTERARAWALDRLDQPLTLRQLAERESMSVRTFTRRFREEVGMSAGRWLTQQRVELARHLLESTDLSVDQVARKAGFGTGASMRQHLQLTLGVSPTAYRRTFQSSGTR</sequence>
<evidence type="ECO:0000313" key="5">
    <source>
        <dbReference type="Proteomes" id="UP000734511"/>
    </source>
</evidence>
<dbReference type="PROSITE" id="PS01124">
    <property type="entry name" value="HTH_ARAC_FAMILY_2"/>
    <property type="match status" value="1"/>
</dbReference>
<evidence type="ECO:0000259" key="3">
    <source>
        <dbReference type="PROSITE" id="PS01124"/>
    </source>
</evidence>
<dbReference type="EMBL" id="JAATEJ010000025">
    <property type="protein sequence ID" value="NJP46949.1"/>
    <property type="molecule type" value="Genomic_DNA"/>
</dbReference>
<dbReference type="Pfam" id="PF12833">
    <property type="entry name" value="HTH_18"/>
    <property type="match status" value="1"/>
</dbReference>
<keyword evidence="2" id="KW-0804">Transcription</keyword>
<reference evidence="4 5" key="1">
    <citation type="submission" date="2020-03" db="EMBL/GenBank/DDBJ databases">
        <title>WGS of actinomycetes isolated from Thailand.</title>
        <authorList>
            <person name="Thawai C."/>
        </authorList>
    </citation>
    <scope>NUCLEOTIDE SEQUENCE [LARGE SCALE GENOMIC DNA]</scope>
    <source>
        <strain evidence="4 5">PRB2-1</strain>
    </source>
</reference>
<evidence type="ECO:0000256" key="2">
    <source>
        <dbReference type="ARBA" id="ARBA00023163"/>
    </source>
</evidence>
<evidence type="ECO:0000313" key="4">
    <source>
        <dbReference type="EMBL" id="NJP46949.1"/>
    </source>
</evidence>
<dbReference type="Gene3D" id="3.40.50.880">
    <property type="match status" value="1"/>
</dbReference>
<dbReference type="CDD" id="cd03137">
    <property type="entry name" value="GATase1_AraC_1"/>
    <property type="match status" value="1"/>
</dbReference>
<gene>
    <name evidence="4" type="ORF">HCN08_26600</name>
</gene>
<dbReference type="Pfam" id="PF01965">
    <property type="entry name" value="DJ-1_PfpI"/>
    <property type="match status" value="1"/>
</dbReference>
<keyword evidence="5" id="KW-1185">Reference proteome</keyword>
<feature type="domain" description="HTH araC/xylS-type" evidence="3">
    <location>
        <begin position="243"/>
        <end position="341"/>
    </location>
</feature>
<evidence type="ECO:0000256" key="1">
    <source>
        <dbReference type="ARBA" id="ARBA00023015"/>
    </source>
</evidence>
<protein>
    <submittedName>
        <fullName evidence="4">Helix-turn-helix domain-containing protein</fullName>
    </submittedName>
</protein>
<dbReference type="PANTHER" id="PTHR43130:SF3">
    <property type="entry name" value="HTH-TYPE TRANSCRIPTIONAL REGULATOR RV1931C"/>
    <property type="match status" value="1"/>
</dbReference>
<dbReference type="InterPro" id="IPR018060">
    <property type="entry name" value="HTH_AraC"/>
</dbReference>
<keyword evidence="1" id="KW-0805">Transcription regulation</keyword>
<dbReference type="Gene3D" id="1.10.10.60">
    <property type="entry name" value="Homeodomain-like"/>
    <property type="match status" value="1"/>
</dbReference>
<dbReference type="InterPro" id="IPR029062">
    <property type="entry name" value="Class_I_gatase-like"/>
</dbReference>
<dbReference type="SMART" id="SM00342">
    <property type="entry name" value="HTH_ARAC"/>
    <property type="match status" value="1"/>
</dbReference>